<protein>
    <submittedName>
        <fullName evidence="2">Uncharacterized protein</fullName>
    </submittedName>
</protein>
<dbReference type="AlphaFoldDB" id="A0A1E3XC24"/>
<evidence type="ECO:0000256" key="1">
    <source>
        <dbReference type="SAM" id="MobiDB-lite"/>
    </source>
</evidence>
<proteinExistence type="predicted"/>
<evidence type="ECO:0000313" key="3">
    <source>
        <dbReference type="Proteomes" id="UP000094056"/>
    </source>
</evidence>
<reference evidence="2 3" key="1">
    <citation type="submission" date="2016-07" db="EMBL/GenBank/DDBJ databases">
        <title>Draft genome of Scalindua rubra, obtained from a brine-seawater interface in the Red Sea, sheds light on salt adaptation in anammox bacteria.</title>
        <authorList>
            <person name="Speth D.R."/>
            <person name="Lagkouvardos I."/>
            <person name="Wang Y."/>
            <person name="Qian P.-Y."/>
            <person name="Dutilh B.E."/>
            <person name="Jetten M.S."/>
        </authorList>
    </citation>
    <scope>NUCLEOTIDE SEQUENCE [LARGE SCALE GENOMIC DNA]</scope>
    <source>
        <strain evidence="2">BSI-1</strain>
    </source>
</reference>
<evidence type="ECO:0000313" key="2">
    <source>
        <dbReference type="EMBL" id="ODS33197.1"/>
    </source>
</evidence>
<comment type="caution">
    <text evidence="2">The sequence shown here is derived from an EMBL/GenBank/DDBJ whole genome shotgun (WGS) entry which is preliminary data.</text>
</comment>
<name>A0A1E3XC24_9BACT</name>
<dbReference type="EMBL" id="MAYW01000035">
    <property type="protein sequence ID" value="ODS33197.1"/>
    <property type="molecule type" value="Genomic_DNA"/>
</dbReference>
<organism evidence="2 3">
    <name type="scientific">Candidatus Scalindua rubra</name>
    <dbReference type="NCBI Taxonomy" id="1872076"/>
    <lineage>
        <taxon>Bacteria</taxon>
        <taxon>Pseudomonadati</taxon>
        <taxon>Planctomycetota</taxon>
        <taxon>Candidatus Brocadiia</taxon>
        <taxon>Candidatus Brocadiales</taxon>
        <taxon>Candidatus Scalinduaceae</taxon>
        <taxon>Candidatus Scalindua</taxon>
    </lineage>
</organism>
<accession>A0A1E3XC24</accession>
<gene>
    <name evidence="2" type="ORF">SCARUB_01675</name>
</gene>
<sequence>MGSIEGTHVPKQTKTKPIRTTDSSFVRTIGGSEKTLPENITKKQYIVEEVKEEALKI</sequence>
<feature type="region of interest" description="Disordered" evidence="1">
    <location>
        <begin position="1"/>
        <end position="24"/>
    </location>
</feature>
<dbReference type="Proteomes" id="UP000094056">
    <property type="component" value="Unassembled WGS sequence"/>
</dbReference>